<organism evidence="1 2">
    <name type="scientific">Eretmocerus hayati</name>
    <dbReference type="NCBI Taxonomy" id="131215"/>
    <lineage>
        <taxon>Eukaryota</taxon>
        <taxon>Metazoa</taxon>
        <taxon>Ecdysozoa</taxon>
        <taxon>Arthropoda</taxon>
        <taxon>Hexapoda</taxon>
        <taxon>Insecta</taxon>
        <taxon>Pterygota</taxon>
        <taxon>Neoptera</taxon>
        <taxon>Endopterygota</taxon>
        <taxon>Hymenoptera</taxon>
        <taxon>Apocrita</taxon>
        <taxon>Proctotrupomorpha</taxon>
        <taxon>Chalcidoidea</taxon>
        <taxon>Aphelinidae</taxon>
        <taxon>Aphelininae</taxon>
        <taxon>Eretmocerus</taxon>
    </lineage>
</organism>
<evidence type="ECO:0000313" key="2">
    <source>
        <dbReference type="Proteomes" id="UP001239111"/>
    </source>
</evidence>
<proteinExistence type="predicted"/>
<accession>A0ACC2N406</accession>
<evidence type="ECO:0000313" key="1">
    <source>
        <dbReference type="EMBL" id="KAJ8665463.1"/>
    </source>
</evidence>
<dbReference type="EMBL" id="CM056744">
    <property type="protein sequence ID" value="KAJ8665463.1"/>
    <property type="molecule type" value="Genomic_DNA"/>
</dbReference>
<comment type="caution">
    <text evidence="1">The sequence shown here is derived from an EMBL/GenBank/DDBJ whole genome shotgun (WGS) entry which is preliminary data.</text>
</comment>
<protein>
    <submittedName>
        <fullName evidence="1">Uncharacterized protein</fullName>
    </submittedName>
</protein>
<name>A0ACC2N406_9HYME</name>
<keyword evidence="2" id="KW-1185">Reference proteome</keyword>
<dbReference type="Proteomes" id="UP001239111">
    <property type="component" value="Chromosome 4"/>
</dbReference>
<reference evidence="1" key="1">
    <citation type="submission" date="2023-04" db="EMBL/GenBank/DDBJ databases">
        <title>A chromosome-level genome assembly of the parasitoid wasp Eretmocerus hayati.</title>
        <authorList>
            <person name="Zhong Y."/>
            <person name="Liu S."/>
            <person name="Liu Y."/>
        </authorList>
    </citation>
    <scope>NUCLEOTIDE SEQUENCE</scope>
    <source>
        <strain evidence="1">ZJU_SS_LIU_2023</strain>
    </source>
</reference>
<gene>
    <name evidence="1" type="ORF">QAD02_007125</name>
</gene>
<sequence>MRRCELRSKLVLFPVISGEDALVDQRNVIQWQDVPKGIIAEYSEEDILDLDKLGLFLSAWLRITEETVRACFLKAGSIKDNGIGHQINNADTQRAEKVLGDLLQPFGISSRDFVSADNRIETEDLPLDIQDLIESHTGKSIDCSEEGQENVESLASGDEDPFD</sequence>